<proteinExistence type="predicted"/>
<keyword evidence="4" id="KW-0472">Membrane</keyword>
<feature type="transmembrane region" description="Helical" evidence="4">
    <location>
        <begin position="12"/>
        <end position="31"/>
    </location>
</feature>
<dbReference type="InterPro" id="IPR000160">
    <property type="entry name" value="GGDEF_dom"/>
</dbReference>
<evidence type="ECO:0000259" key="5">
    <source>
        <dbReference type="PROSITE" id="PS50112"/>
    </source>
</evidence>
<dbReference type="PROSITE" id="PS50112">
    <property type="entry name" value="PAS"/>
    <property type="match status" value="1"/>
</dbReference>
<dbReference type="Proteomes" id="UP000179037">
    <property type="component" value="Unassembled WGS sequence"/>
</dbReference>
<dbReference type="PROSITE" id="PS50887">
    <property type="entry name" value="GGDEF"/>
    <property type="match status" value="2"/>
</dbReference>
<feature type="domain" description="GGDEF" evidence="6">
    <location>
        <begin position="564"/>
        <end position="710"/>
    </location>
</feature>
<dbReference type="InterPro" id="IPR050469">
    <property type="entry name" value="Diguanylate_Cyclase"/>
</dbReference>
<accession>A0A1F6U0D2</accession>
<sequence length="729" mass="79836">MIHVSPTLRLSLSFAVLTVSLLLFAELLGLIPDTRRVLMDARQKVCESLAVQLSIGASRSDHGLVRETLDAFVERNPDVLSAAMRRENGEIFIQTAEHPQRWAGAEVDRSTMTHVQVPVFAGEQRWGTVEASFAAPSYSNWLEWLRSSIWGLLLFTGMAGFAAYYLVLRRALRELDPRGTIPQRVKSAFDALVEGVVILDDKKQIVLANTAFTRKAGLPSSSLLGRRAEELEWRNIGDDSRPAVLPWEQTFKSGAQQVGSALRLLDARSDKRRTLMASSAAILDDKKKVRGVLVSFNDVTLLEKRNKELHNTINLLRVSEDEIKQKNEQLSELAMRDPLTGCLNRRAFFSAFEGRIRKVHDEGLVLSCLMADIDHFKSINDRFGHDVGDKVIKWMTEMFKSQIGADDILCRYGGEEFCMVLSGVGVFRALTVAQNIRRAVEKNSAAHFGGDLRVTISIGVSSVQMGAKDTAALIKQADQALYLAKQGGRNCVVRWNPEAVGNLAIHPTARGMEAPDAGETAEAPQHQGSAGTLPSSEALAQLPGQIKFAERIAQEIARPSKPGKRMAVISLVPNHYRRVKDTLGPAIAEALLNAVSQRLLDTVRTSDMVARLAGAADVSAVSRLDSGEFGILLIDLDDERSVTDALHRMFLMLAQPLEVSGHALDLDISAGVAILPQGGDSPEQVLKNAALARHHACVNVGANRYQIYSEELEANSPSAKEPPVKSEVT</sequence>
<organism evidence="7 8">
    <name type="scientific">Candidatus Muproteobacteria bacterium RIFCSPLOWO2_01_FULL_60_18</name>
    <dbReference type="NCBI Taxonomy" id="1817768"/>
    <lineage>
        <taxon>Bacteria</taxon>
        <taxon>Pseudomonadati</taxon>
        <taxon>Pseudomonadota</taxon>
        <taxon>Candidatus Muproteobacteria</taxon>
    </lineage>
</organism>
<evidence type="ECO:0000256" key="3">
    <source>
        <dbReference type="SAM" id="MobiDB-lite"/>
    </source>
</evidence>
<feature type="transmembrane region" description="Helical" evidence="4">
    <location>
        <begin position="149"/>
        <end position="168"/>
    </location>
</feature>
<dbReference type="InterPro" id="IPR029787">
    <property type="entry name" value="Nucleotide_cyclase"/>
</dbReference>
<protein>
    <recommendedName>
        <fullName evidence="1">diguanylate cyclase</fullName>
        <ecNumber evidence="1">2.7.7.65</ecNumber>
    </recommendedName>
</protein>
<dbReference type="GO" id="GO:1902201">
    <property type="term" value="P:negative regulation of bacterial-type flagellum-dependent cell motility"/>
    <property type="evidence" value="ECO:0007669"/>
    <property type="project" value="TreeGrafter"/>
</dbReference>
<feature type="domain" description="GGDEF" evidence="6">
    <location>
        <begin position="364"/>
        <end position="497"/>
    </location>
</feature>
<dbReference type="Gene3D" id="3.30.70.270">
    <property type="match status" value="2"/>
</dbReference>
<dbReference type="EMBL" id="MFTC01000059">
    <property type="protein sequence ID" value="OGI50823.1"/>
    <property type="molecule type" value="Genomic_DNA"/>
</dbReference>
<dbReference type="Pfam" id="PF08448">
    <property type="entry name" value="PAS_4"/>
    <property type="match status" value="1"/>
</dbReference>
<dbReference type="SUPFAM" id="SSF55073">
    <property type="entry name" value="Nucleotide cyclase"/>
    <property type="match status" value="2"/>
</dbReference>
<evidence type="ECO:0000313" key="8">
    <source>
        <dbReference type="Proteomes" id="UP000179037"/>
    </source>
</evidence>
<dbReference type="SUPFAM" id="SSF55785">
    <property type="entry name" value="PYP-like sensor domain (PAS domain)"/>
    <property type="match status" value="1"/>
</dbReference>
<dbReference type="GO" id="GO:0052621">
    <property type="term" value="F:diguanylate cyclase activity"/>
    <property type="evidence" value="ECO:0007669"/>
    <property type="project" value="UniProtKB-EC"/>
</dbReference>
<dbReference type="FunFam" id="3.30.70.270:FF:000001">
    <property type="entry name" value="Diguanylate cyclase domain protein"/>
    <property type="match status" value="1"/>
</dbReference>
<dbReference type="InterPro" id="IPR035965">
    <property type="entry name" value="PAS-like_dom_sf"/>
</dbReference>
<feature type="region of interest" description="Disordered" evidence="3">
    <location>
        <begin position="513"/>
        <end position="534"/>
    </location>
</feature>
<evidence type="ECO:0000256" key="1">
    <source>
        <dbReference type="ARBA" id="ARBA00012528"/>
    </source>
</evidence>
<comment type="catalytic activity">
    <reaction evidence="2">
        <text>2 GTP = 3',3'-c-di-GMP + 2 diphosphate</text>
        <dbReference type="Rhea" id="RHEA:24898"/>
        <dbReference type="ChEBI" id="CHEBI:33019"/>
        <dbReference type="ChEBI" id="CHEBI:37565"/>
        <dbReference type="ChEBI" id="CHEBI:58805"/>
        <dbReference type="EC" id="2.7.7.65"/>
    </reaction>
</comment>
<dbReference type="InterPro" id="IPR043128">
    <property type="entry name" value="Rev_trsase/Diguanyl_cyclase"/>
</dbReference>
<dbReference type="CDD" id="cd01949">
    <property type="entry name" value="GGDEF"/>
    <property type="match status" value="2"/>
</dbReference>
<dbReference type="SMART" id="SM00267">
    <property type="entry name" value="GGDEF"/>
    <property type="match status" value="2"/>
</dbReference>
<dbReference type="AlphaFoldDB" id="A0A1F6U0D2"/>
<evidence type="ECO:0000256" key="2">
    <source>
        <dbReference type="ARBA" id="ARBA00034247"/>
    </source>
</evidence>
<dbReference type="EC" id="2.7.7.65" evidence="1"/>
<dbReference type="GO" id="GO:0005886">
    <property type="term" value="C:plasma membrane"/>
    <property type="evidence" value="ECO:0007669"/>
    <property type="project" value="TreeGrafter"/>
</dbReference>
<evidence type="ECO:0000259" key="6">
    <source>
        <dbReference type="PROSITE" id="PS50887"/>
    </source>
</evidence>
<dbReference type="InterPro" id="IPR000014">
    <property type="entry name" value="PAS"/>
</dbReference>
<dbReference type="PANTHER" id="PTHR45138:SF9">
    <property type="entry name" value="DIGUANYLATE CYCLASE DGCM-RELATED"/>
    <property type="match status" value="1"/>
</dbReference>
<dbReference type="PANTHER" id="PTHR45138">
    <property type="entry name" value="REGULATORY COMPONENTS OF SENSORY TRANSDUCTION SYSTEM"/>
    <property type="match status" value="1"/>
</dbReference>
<dbReference type="NCBIfam" id="TIGR00254">
    <property type="entry name" value="GGDEF"/>
    <property type="match status" value="2"/>
</dbReference>
<dbReference type="Gene3D" id="3.30.450.20">
    <property type="entry name" value="PAS domain"/>
    <property type="match status" value="1"/>
</dbReference>
<evidence type="ECO:0000256" key="4">
    <source>
        <dbReference type="SAM" id="Phobius"/>
    </source>
</evidence>
<feature type="domain" description="PAS" evidence="5">
    <location>
        <begin position="181"/>
        <end position="226"/>
    </location>
</feature>
<comment type="caution">
    <text evidence="7">The sequence shown here is derived from an EMBL/GenBank/DDBJ whole genome shotgun (WGS) entry which is preliminary data.</text>
</comment>
<name>A0A1F6U0D2_9PROT</name>
<reference evidence="7 8" key="1">
    <citation type="journal article" date="2016" name="Nat. Commun.">
        <title>Thousands of microbial genomes shed light on interconnected biogeochemical processes in an aquifer system.</title>
        <authorList>
            <person name="Anantharaman K."/>
            <person name="Brown C.T."/>
            <person name="Hug L.A."/>
            <person name="Sharon I."/>
            <person name="Castelle C.J."/>
            <person name="Probst A.J."/>
            <person name="Thomas B.C."/>
            <person name="Singh A."/>
            <person name="Wilkins M.J."/>
            <person name="Karaoz U."/>
            <person name="Brodie E.L."/>
            <person name="Williams K.H."/>
            <person name="Hubbard S.S."/>
            <person name="Banfield J.F."/>
        </authorList>
    </citation>
    <scope>NUCLEOTIDE SEQUENCE [LARGE SCALE GENOMIC DNA]</scope>
</reference>
<dbReference type="CDD" id="cd00130">
    <property type="entry name" value="PAS"/>
    <property type="match status" value="1"/>
</dbReference>
<keyword evidence="4" id="KW-1133">Transmembrane helix</keyword>
<gene>
    <name evidence="7" type="ORF">A3A87_09730</name>
</gene>
<evidence type="ECO:0000313" key="7">
    <source>
        <dbReference type="EMBL" id="OGI50823.1"/>
    </source>
</evidence>
<dbReference type="InterPro" id="IPR013656">
    <property type="entry name" value="PAS_4"/>
</dbReference>
<dbReference type="Pfam" id="PF00990">
    <property type="entry name" value="GGDEF"/>
    <property type="match status" value="2"/>
</dbReference>
<dbReference type="GO" id="GO:0043709">
    <property type="term" value="P:cell adhesion involved in single-species biofilm formation"/>
    <property type="evidence" value="ECO:0007669"/>
    <property type="project" value="TreeGrafter"/>
</dbReference>
<keyword evidence="4" id="KW-0812">Transmembrane</keyword>
<dbReference type="STRING" id="1817768.A3A87_09730"/>